<keyword evidence="1" id="KW-0732">Signal</keyword>
<dbReference type="EMBL" id="MEHJ01000001">
    <property type="protein sequence ID" value="OEJ23710.1"/>
    <property type="molecule type" value="Genomic_DNA"/>
</dbReference>
<comment type="caution">
    <text evidence="2">The sequence shown here is derived from an EMBL/GenBank/DDBJ whole genome shotgun (WGS) entry which is preliminary data.</text>
</comment>
<dbReference type="PROSITE" id="PS51257">
    <property type="entry name" value="PROKAR_LIPOPROTEIN"/>
    <property type="match status" value="1"/>
</dbReference>
<dbReference type="RefSeq" id="WP_069925630.1">
    <property type="nucleotide sequence ID" value="NZ_MEHI01000001.1"/>
</dbReference>
<evidence type="ECO:0000313" key="2">
    <source>
        <dbReference type="EMBL" id="OEJ23710.1"/>
    </source>
</evidence>
<evidence type="ECO:0008006" key="4">
    <source>
        <dbReference type="Google" id="ProtNLM"/>
    </source>
</evidence>
<evidence type="ECO:0000256" key="1">
    <source>
        <dbReference type="SAM" id="SignalP"/>
    </source>
</evidence>
<feature type="chain" id="PRO_5038828901" description="Lipoprotein" evidence="1">
    <location>
        <begin position="25"/>
        <end position="250"/>
    </location>
</feature>
<proteinExistence type="predicted"/>
<sequence length="250" mass="25266">MRRTTVRRTAVAASALSLALLTGACGSGETKTDDAKGGKGDAAATKAVSQTDLDKLVLAESDLKDHKIVNASKADIAAAKVVTTDKAECKPLVDAMALRPLGRPAATSMRKVMAVPPKPAKDASPEEKMKAGLGALGGTITSDTLGSYDGKGATEALAGLRAAGEACADGFSVIVGKDKTKYTKVAPATYTAGDEAVAFTLTADLEGMTGTAHLVAVQKGGTLASFYAQSLTGKAEQPKAVIDAQVAKLG</sequence>
<dbReference type="AlphaFoldDB" id="A0A1E5P2F3"/>
<organism evidence="2 3">
    <name type="scientific">Streptomyces agglomeratus</name>
    <dbReference type="NCBI Taxonomy" id="285458"/>
    <lineage>
        <taxon>Bacteria</taxon>
        <taxon>Bacillati</taxon>
        <taxon>Actinomycetota</taxon>
        <taxon>Actinomycetes</taxon>
        <taxon>Kitasatosporales</taxon>
        <taxon>Streptomycetaceae</taxon>
        <taxon>Streptomyces</taxon>
    </lineage>
</organism>
<dbReference type="Proteomes" id="UP000095759">
    <property type="component" value="Unassembled WGS sequence"/>
</dbReference>
<reference evidence="2 3" key="1">
    <citation type="submission" date="2016-08" db="EMBL/GenBank/DDBJ databases">
        <title>Complete genome sequence of Streptomyces agglomeratus strain 6-3-2, a novel anti-MRSA actinomycete isolated from Wuli of Tebit, China.</title>
        <authorList>
            <person name="Chen X."/>
        </authorList>
    </citation>
    <scope>NUCLEOTIDE SEQUENCE [LARGE SCALE GENOMIC DNA]</scope>
    <source>
        <strain evidence="2 3">6-3-2</strain>
    </source>
</reference>
<protein>
    <recommendedName>
        <fullName evidence="4">Lipoprotein</fullName>
    </recommendedName>
</protein>
<evidence type="ECO:0000313" key="3">
    <source>
        <dbReference type="Proteomes" id="UP000095759"/>
    </source>
</evidence>
<feature type="signal peptide" evidence="1">
    <location>
        <begin position="1"/>
        <end position="24"/>
    </location>
</feature>
<name>A0A1E5P2F3_9ACTN</name>
<gene>
    <name evidence="2" type="ORF">AS594_03670</name>
</gene>
<accession>A0A1E5P2F3</accession>
<keyword evidence="3" id="KW-1185">Reference proteome</keyword>
<dbReference type="OrthoDB" id="4180700at2"/>